<accession>A0A0F9MTC1</accession>
<organism evidence="1">
    <name type="scientific">marine sediment metagenome</name>
    <dbReference type="NCBI Taxonomy" id="412755"/>
    <lineage>
        <taxon>unclassified sequences</taxon>
        <taxon>metagenomes</taxon>
        <taxon>ecological metagenomes</taxon>
    </lineage>
</organism>
<comment type="caution">
    <text evidence="1">The sequence shown here is derived from an EMBL/GenBank/DDBJ whole genome shotgun (WGS) entry which is preliminary data.</text>
</comment>
<dbReference type="AlphaFoldDB" id="A0A0F9MTC1"/>
<name>A0A0F9MTC1_9ZZZZ</name>
<sequence length="75" mass="8052">MVERFTNDPLNYLGVRASTPPNTFIVPRVPVGTDTIGPDGPFILGDLWVDTAGLTYHVLLAVAAGVADWRQITTA</sequence>
<evidence type="ECO:0000313" key="1">
    <source>
        <dbReference type="EMBL" id="KKN10540.1"/>
    </source>
</evidence>
<proteinExistence type="predicted"/>
<protein>
    <submittedName>
        <fullName evidence="1">Uncharacterized protein</fullName>
    </submittedName>
</protein>
<dbReference type="EMBL" id="LAZR01004235">
    <property type="protein sequence ID" value="KKN10540.1"/>
    <property type="molecule type" value="Genomic_DNA"/>
</dbReference>
<reference evidence="1" key="1">
    <citation type="journal article" date="2015" name="Nature">
        <title>Complex archaea that bridge the gap between prokaryotes and eukaryotes.</title>
        <authorList>
            <person name="Spang A."/>
            <person name="Saw J.H."/>
            <person name="Jorgensen S.L."/>
            <person name="Zaremba-Niedzwiedzka K."/>
            <person name="Martijn J."/>
            <person name="Lind A.E."/>
            <person name="van Eijk R."/>
            <person name="Schleper C."/>
            <person name="Guy L."/>
            <person name="Ettema T.J."/>
        </authorList>
    </citation>
    <scope>NUCLEOTIDE SEQUENCE</scope>
</reference>
<gene>
    <name evidence="1" type="ORF">LCGC14_1035600</name>
</gene>